<dbReference type="PANTHER" id="PTHR44133:SF2">
    <property type="entry name" value="CLEAVAGE STIMULATION FACTOR SUBUNIT 1"/>
    <property type="match status" value="1"/>
</dbReference>
<dbReference type="InterPro" id="IPR015943">
    <property type="entry name" value="WD40/YVTN_repeat-like_dom_sf"/>
</dbReference>
<evidence type="ECO:0000256" key="9">
    <source>
        <dbReference type="ARBA" id="ARBA00074323"/>
    </source>
</evidence>
<dbReference type="SMART" id="SM00320">
    <property type="entry name" value="WD40"/>
    <property type="match status" value="6"/>
</dbReference>
<dbReference type="PROSITE" id="PS50294">
    <property type="entry name" value="WD_REPEATS_REGION"/>
    <property type="match status" value="3"/>
</dbReference>
<dbReference type="SUPFAM" id="SSF50978">
    <property type="entry name" value="WD40 repeat-like"/>
    <property type="match status" value="1"/>
</dbReference>
<dbReference type="InterPro" id="IPR044633">
    <property type="entry name" value="CstF1-like"/>
</dbReference>
<evidence type="ECO:0000256" key="1">
    <source>
        <dbReference type="ARBA" id="ARBA00004123"/>
    </source>
</evidence>
<gene>
    <name evidence="13" type="ORF">ILUMI_24512</name>
</gene>
<dbReference type="GO" id="GO:0031124">
    <property type="term" value="P:mRNA 3'-end processing"/>
    <property type="evidence" value="ECO:0007669"/>
    <property type="project" value="InterPro"/>
</dbReference>
<dbReference type="InterPro" id="IPR036322">
    <property type="entry name" value="WD40_repeat_dom_sf"/>
</dbReference>
<evidence type="ECO:0000313" key="13">
    <source>
        <dbReference type="EMBL" id="KAF2881655.1"/>
    </source>
</evidence>
<dbReference type="Gene3D" id="1.20.960.50">
    <property type="entry name" value="Cleavage stimulation factor subunit 1, dimerisation domain"/>
    <property type="match status" value="1"/>
</dbReference>
<organism evidence="13 14">
    <name type="scientific">Ignelater luminosus</name>
    <name type="common">Cucubano</name>
    <name type="synonym">Pyrophorus luminosus</name>
    <dbReference type="NCBI Taxonomy" id="2038154"/>
    <lineage>
        <taxon>Eukaryota</taxon>
        <taxon>Metazoa</taxon>
        <taxon>Ecdysozoa</taxon>
        <taxon>Arthropoda</taxon>
        <taxon>Hexapoda</taxon>
        <taxon>Insecta</taxon>
        <taxon>Pterygota</taxon>
        <taxon>Neoptera</taxon>
        <taxon>Endopterygota</taxon>
        <taxon>Coleoptera</taxon>
        <taxon>Polyphaga</taxon>
        <taxon>Elateriformia</taxon>
        <taxon>Elateroidea</taxon>
        <taxon>Elateridae</taxon>
        <taxon>Agrypninae</taxon>
        <taxon>Pyrophorini</taxon>
        <taxon>Ignelater</taxon>
    </lineage>
</organism>
<evidence type="ECO:0000256" key="6">
    <source>
        <dbReference type="ARBA" id="ARBA00029851"/>
    </source>
</evidence>
<reference evidence="13" key="1">
    <citation type="submission" date="2019-08" db="EMBL/GenBank/DDBJ databases">
        <title>The genome of the North American firefly Photinus pyralis.</title>
        <authorList>
            <consortium name="Photinus pyralis genome working group"/>
            <person name="Fallon T.R."/>
            <person name="Sander Lower S.E."/>
            <person name="Weng J.-K."/>
        </authorList>
    </citation>
    <scope>NUCLEOTIDE SEQUENCE</scope>
    <source>
        <strain evidence="13">TRF0915ILg1</strain>
        <tissue evidence="13">Whole body</tissue>
    </source>
</reference>
<protein>
    <recommendedName>
        <fullName evidence="9">Cleavage stimulation factor subunit 1</fullName>
    </recommendedName>
    <alternativeName>
        <fullName evidence="6">Cleavage stimulation factor 50 kDa subunit</fullName>
    </alternativeName>
</protein>
<dbReference type="OrthoDB" id="14421at2759"/>
<dbReference type="Pfam" id="PF16699">
    <property type="entry name" value="CSTF1_dimer"/>
    <property type="match status" value="1"/>
</dbReference>
<evidence type="ECO:0000256" key="3">
    <source>
        <dbReference type="ARBA" id="ARBA00022664"/>
    </source>
</evidence>
<feature type="compositionally biased region" description="Low complexity" evidence="11">
    <location>
        <begin position="73"/>
        <end position="85"/>
    </location>
</feature>
<dbReference type="CDD" id="cd00200">
    <property type="entry name" value="WD40"/>
    <property type="match status" value="1"/>
</dbReference>
<comment type="subunit">
    <text evidence="8">Homodimer. The CSTF complex is composed of CSTF1 (50 kDa subunit), CSTF2 (64 kDa subunit) and CSTF3 (77 kDa subunit). Interacts (via repeats WD) directly with CSTF3. Interacts (via repeat WD6) with BARD1. Interacts with ERCC6.</text>
</comment>
<dbReference type="Pfam" id="PF00400">
    <property type="entry name" value="WD40"/>
    <property type="match status" value="5"/>
</dbReference>
<evidence type="ECO:0000256" key="2">
    <source>
        <dbReference type="ARBA" id="ARBA00022574"/>
    </source>
</evidence>
<keyword evidence="14" id="KW-1185">Reference proteome</keyword>
<evidence type="ECO:0000256" key="11">
    <source>
        <dbReference type="SAM" id="MobiDB-lite"/>
    </source>
</evidence>
<dbReference type="PROSITE" id="PS00678">
    <property type="entry name" value="WD_REPEATS_1"/>
    <property type="match status" value="1"/>
</dbReference>
<keyword evidence="3" id="KW-0507">mRNA processing</keyword>
<keyword evidence="5" id="KW-0539">Nucleus</keyword>
<dbReference type="FunFam" id="1.20.960.50:FF:000001">
    <property type="entry name" value="Cleavage stimulation factor subunit 1"/>
    <property type="match status" value="1"/>
</dbReference>
<feature type="repeat" description="WD" evidence="10">
    <location>
        <begin position="310"/>
        <end position="344"/>
    </location>
</feature>
<evidence type="ECO:0000256" key="8">
    <source>
        <dbReference type="ARBA" id="ARBA00066148"/>
    </source>
</evidence>
<dbReference type="Proteomes" id="UP000801492">
    <property type="component" value="Unassembled WGS sequence"/>
</dbReference>
<dbReference type="EMBL" id="VTPC01090711">
    <property type="protein sequence ID" value="KAF2881655.1"/>
    <property type="molecule type" value="Genomic_DNA"/>
</dbReference>
<evidence type="ECO:0000256" key="7">
    <source>
        <dbReference type="ARBA" id="ARBA00058408"/>
    </source>
</evidence>
<comment type="function">
    <text evidence="7">One of the multiple factors required for polyadenylation and 3'-end cleavage of mammalian pre-mRNAs. May be responsible for the interaction of CSTF with other factors to form a stable complex on the pre-mRNA.</text>
</comment>
<dbReference type="InterPro" id="IPR032028">
    <property type="entry name" value="CSTF1_dimer"/>
</dbReference>
<dbReference type="InterPro" id="IPR001680">
    <property type="entry name" value="WD40_rpt"/>
</dbReference>
<keyword evidence="4" id="KW-0677">Repeat</keyword>
<dbReference type="PANTHER" id="PTHR44133">
    <property type="entry name" value="CLEAVAGE STIMULATION FACTOR SUBUNIT 1"/>
    <property type="match status" value="1"/>
</dbReference>
<proteinExistence type="predicted"/>
<evidence type="ECO:0000313" key="14">
    <source>
        <dbReference type="Proteomes" id="UP000801492"/>
    </source>
</evidence>
<dbReference type="Gene3D" id="2.130.10.10">
    <property type="entry name" value="YVTN repeat-like/Quinoprotein amine dehydrogenase"/>
    <property type="match status" value="2"/>
</dbReference>
<evidence type="ECO:0000256" key="10">
    <source>
        <dbReference type="PROSITE-ProRule" id="PRU00221"/>
    </source>
</evidence>
<feature type="region of interest" description="Disordered" evidence="11">
    <location>
        <begin position="64"/>
        <end position="86"/>
    </location>
</feature>
<dbReference type="GO" id="GO:0003723">
    <property type="term" value="F:RNA binding"/>
    <property type="evidence" value="ECO:0007669"/>
    <property type="project" value="TreeGrafter"/>
</dbReference>
<feature type="repeat" description="WD" evidence="10">
    <location>
        <begin position="170"/>
        <end position="211"/>
    </location>
</feature>
<dbReference type="PROSITE" id="PS50082">
    <property type="entry name" value="WD_REPEATS_2"/>
    <property type="match status" value="5"/>
</dbReference>
<feature type="repeat" description="WD" evidence="10">
    <location>
        <begin position="259"/>
        <end position="300"/>
    </location>
</feature>
<keyword evidence="2 10" id="KW-0853">WD repeat</keyword>
<feature type="repeat" description="WD" evidence="10">
    <location>
        <begin position="394"/>
        <end position="432"/>
    </location>
</feature>
<accession>A0A8K0FWJ9</accession>
<dbReference type="InterPro" id="IPR038184">
    <property type="entry name" value="CSTF1_dimer_sf"/>
</dbReference>
<evidence type="ECO:0000256" key="5">
    <source>
        <dbReference type="ARBA" id="ARBA00023242"/>
    </source>
</evidence>
<feature type="domain" description="Cleavage stimulation factor subunit 1 dimerisation" evidence="12">
    <location>
        <begin position="10"/>
        <end position="65"/>
    </location>
</feature>
<dbReference type="AlphaFoldDB" id="A0A8K0FWJ9"/>
<sequence length="432" mass="47657">MNEDDVNAKNLIKSREFLYRLMISQLFYDGHQNIATTLSTAVSADPPCAPSDRLLHVMIAGLENEPERKERPSNPGIGNNNVGPGLDLEFETESNLPAPEPALYETAYVTSHKGNCRAGCFSSDGQLIATGSVDASIKILDVDRMLAKSAPDEMDPSRGEQQGHPVIRTLYDHMEEVTCLEFHPRELILISGSKDLTIKLFDISKASVKKAFKTITEAEPVRCFALHPGGEHLLVGTTHPVIRLYDINTSQCFVCSIPSNQHTSSVTCMKWSHDAKIFATCSKDGSIKIWDGVSNRCINTFAKAHDGLEVCSVAFTKNGKYLLSSGKNSICKLWELTTSRCLIAYTGAGTTGKQEYEAQAVFNHTEDYVLFPDEATTSLCAWNSRNASRKQLLSLGHNGAVRLIAHSPTQAAFLTCSDDFRARFWYRRTPAL</sequence>
<feature type="repeat" description="WD" evidence="10">
    <location>
        <begin position="109"/>
        <end position="143"/>
    </location>
</feature>
<comment type="caution">
    <text evidence="13">The sequence shown here is derived from an EMBL/GenBank/DDBJ whole genome shotgun (WGS) entry which is preliminary data.</text>
</comment>
<dbReference type="GO" id="GO:0005848">
    <property type="term" value="C:mRNA cleavage stimulating factor complex"/>
    <property type="evidence" value="ECO:0007669"/>
    <property type="project" value="InterPro"/>
</dbReference>
<comment type="subcellular location">
    <subcellularLocation>
        <location evidence="1">Nucleus</location>
    </subcellularLocation>
</comment>
<evidence type="ECO:0000259" key="12">
    <source>
        <dbReference type="Pfam" id="PF16699"/>
    </source>
</evidence>
<dbReference type="InterPro" id="IPR019775">
    <property type="entry name" value="WD40_repeat_CS"/>
</dbReference>
<dbReference type="FunFam" id="2.130.10.10:FF:000064">
    <property type="entry name" value="Cleavage stimulation factor subunit 1"/>
    <property type="match status" value="1"/>
</dbReference>
<dbReference type="FunFam" id="2.130.10.10:FF:000089">
    <property type="entry name" value="Cleavage stimulation factor subunit 1"/>
    <property type="match status" value="1"/>
</dbReference>
<evidence type="ECO:0000256" key="4">
    <source>
        <dbReference type="ARBA" id="ARBA00022737"/>
    </source>
</evidence>
<name>A0A8K0FWJ9_IGNLU</name>